<evidence type="ECO:0000313" key="2">
    <source>
        <dbReference type="EMBL" id="GGK92543.1"/>
    </source>
</evidence>
<reference evidence="2" key="1">
    <citation type="journal article" date="2014" name="Int. J. Syst. Evol. Microbiol.">
        <title>Complete genome sequence of Corynebacterium casei LMG S-19264T (=DSM 44701T), isolated from a smear-ripened cheese.</title>
        <authorList>
            <consortium name="US DOE Joint Genome Institute (JGI-PGF)"/>
            <person name="Walter F."/>
            <person name="Albersmeier A."/>
            <person name="Kalinowski J."/>
            <person name="Ruckert C."/>
        </authorList>
    </citation>
    <scope>NUCLEOTIDE SEQUENCE</scope>
    <source>
        <strain evidence="2">JCM 13064</strain>
    </source>
</reference>
<dbReference type="AlphaFoldDB" id="A0A917R735"/>
<name>A0A917R735_9ACTN</name>
<dbReference type="Proteomes" id="UP000645217">
    <property type="component" value="Unassembled WGS sequence"/>
</dbReference>
<dbReference type="EMBL" id="BMNT01000020">
    <property type="protein sequence ID" value="GGK92543.1"/>
    <property type="molecule type" value="Genomic_DNA"/>
</dbReference>
<keyword evidence="3" id="KW-1185">Reference proteome</keyword>
<accession>A0A917R735</accession>
<organism evidence="2 3">
    <name type="scientific">Sphaerisporangium melleum</name>
    <dbReference type="NCBI Taxonomy" id="321316"/>
    <lineage>
        <taxon>Bacteria</taxon>
        <taxon>Bacillati</taxon>
        <taxon>Actinomycetota</taxon>
        <taxon>Actinomycetes</taxon>
        <taxon>Streptosporangiales</taxon>
        <taxon>Streptosporangiaceae</taxon>
        <taxon>Sphaerisporangium</taxon>
    </lineage>
</organism>
<proteinExistence type="predicted"/>
<evidence type="ECO:0000256" key="1">
    <source>
        <dbReference type="SAM" id="MobiDB-lite"/>
    </source>
</evidence>
<sequence>MLQVFAEAPADRGQGHAAAGAVEQGHAEASFLFADGLADASLGNVESFGGAAEVQFLAESQEDLDVA</sequence>
<gene>
    <name evidence="2" type="ORF">GCM10007964_38900</name>
</gene>
<protein>
    <submittedName>
        <fullName evidence="2">Uncharacterized protein</fullName>
    </submittedName>
</protein>
<feature type="region of interest" description="Disordered" evidence="1">
    <location>
        <begin position="1"/>
        <end position="21"/>
    </location>
</feature>
<comment type="caution">
    <text evidence="2">The sequence shown here is derived from an EMBL/GenBank/DDBJ whole genome shotgun (WGS) entry which is preliminary data.</text>
</comment>
<reference evidence="2" key="2">
    <citation type="submission" date="2020-09" db="EMBL/GenBank/DDBJ databases">
        <authorList>
            <person name="Sun Q."/>
            <person name="Ohkuma M."/>
        </authorList>
    </citation>
    <scope>NUCLEOTIDE SEQUENCE</scope>
    <source>
        <strain evidence="2">JCM 13064</strain>
    </source>
</reference>
<evidence type="ECO:0000313" key="3">
    <source>
        <dbReference type="Proteomes" id="UP000645217"/>
    </source>
</evidence>